<dbReference type="Gene3D" id="1.10.10.60">
    <property type="entry name" value="Homeodomain-like"/>
    <property type="match status" value="1"/>
</dbReference>
<dbReference type="EMBL" id="JRLY01000027">
    <property type="protein sequence ID" value="KGO91068.1"/>
    <property type="molecule type" value="Genomic_DNA"/>
</dbReference>
<evidence type="ECO:0000256" key="1">
    <source>
        <dbReference type="ARBA" id="ARBA00023015"/>
    </source>
</evidence>
<evidence type="ECO:0000259" key="4">
    <source>
        <dbReference type="PROSITE" id="PS01124"/>
    </source>
</evidence>
<evidence type="ECO:0000256" key="3">
    <source>
        <dbReference type="ARBA" id="ARBA00023163"/>
    </source>
</evidence>
<dbReference type="InterPro" id="IPR018060">
    <property type="entry name" value="HTH_AraC"/>
</dbReference>
<dbReference type="eggNOG" id="COG2207">
    <property type="taxonomic scope" value="Bacteria"/>
</dbReference>
<keyword evidence="1" id="KW-0805">Transcription regulation</keyword>
<dbReference type="SMART" id="SM00342">
    <property type="entry name" value="HTH_ARAC"/>
    <property type="match status" value="1"/>
</dbReference>
<sequence length="122" mass="13832">MPAKILSRKDEIAAGFIAHAENHIAELLNGTAKKRFIATDFGNLMFIHPRHLTNTLKITINTSVCEYMENRLVAEAQALLRDTSLSVADIAQRFMYDDPTNFIKFFKGMTGITPLQYRKSIQ</sequence>
<dbReference type="STRING" id="1121898.GCA_000422725_03965"/>
<accession>A0A0A2MHX8</accession>
<proteinExistence type="predicted"/>
<gene>
    <name evidence="5" type="ORF">Q766_19890</name>
</gene>
<name>A0A0A2MHX8_9FLAO</name>
<dbReference type="PANTHER" id="PTHR43280">
    <property type="entry name" value="ARAC-FAMILY TRANSCRIPTIONAL REGULATOR"/>
    <property type="match status" value="1"/>
</dbReference>
<comment type="caution">
    <text evidence="5">The sequence shown here is derived from an EMBL/GenBank/DDBJ whole genome shotgun (WGS) entry which is preliminary data.</text>
</comment>
<evidence type="ECO:0000313" key="6">
    <source>
        <dbReference type="Proteomes" id="UP000030111"/>
    </source>
</evidence>
<evidence type="ECO:0000256" key="2">
    <source>
        <dbReference type="ARBA" id="ARBA00023125"/>
    </source>
</evidence>
<organism evidence="5 6">
    <name type="scientific">Flavobacterium subsaxonicum WB 4.1-42 = DSM 21790</name>
    <dbReference type="NCBI Taxonomy" id="1121898"/>
    <lineage>
        <taxon>Bacteria</taxon>
        <taxon>Pseudomonadati</taxon>
        <taxon>Bacteroidota</taxon>
        <taxon>Flavobacteriia</taxon>
        <taxon>Flavobacteriales</taxon>
        <taxon>Flavobacteriaceae</taxon>
        <taxon>Flavobacterium</taxon>
    </lineage>
</organism>
<dbReference type="AlphaFoldDB" id="A0A0A2MHX8"/>
<keyword evidence="2" id="KW-0238">DNA-binding</keyword>
<dbReference type="GO" id="GO:0003700">
    <property type="term" value="F:DNA-binding transcription factor activity"/>
    <property type="evidence" value="ECO:0007669"/>
    <property type="project" value="InterPro"/>
</dbReference>
<dbReference type="Proteomes" id="UP000030111">
    <property type="component" value="Unassembled WGS sequence"/>
</dbReference>
<keyword evidence="3" id="KW-0804">Transcription</keyword>
<evidence type="ECO:0000313" key="5">
    <source>
        <dbReference type="EMBL" id="KGO91068.1"/>
    </source>
</evidence>
<dbReference type="InterPro" id="IPR009057">
    <property type="entry name" value="Homeodomain-like_sf"/>
</dbReference>
<feature type="domain" description="HTH araC/xylS-type" evidence="4">
    <location>
        <begin position="22"/>
        <end position="120"/>
    </location>
</feature>
<dbReference type="SUPFAM" id="SSF46689">
    <property type="entry name" value="Homeodomain-like"/>
    <property type="match status" value="1"/>
</dbReference>
<protein>
    <recommendedName>
        <fullName evidence="4">HTH araC/xylS-type domain-containing protein</fullName>
    </recommendedName>
</protein>
<dbReference type="Pfam" id="PF12833">
    <property type="entry name" value="HTH_18"/>
    <property type="match status" value="1"/>
</dbReference>
<dbReference type="PANTHER" id="PTHR43280:SF32">
    <property type="entry name" value="TRANSCRIPTIONAL REGULATORY PROTEIN"/>
    <property type="match status" value="1"/>
</dbReference>
<dbReference type="PROSITE" id="PS01124">
    <property type="entry name" value="HTH_ARAC_FAMILY_2"/>
    <property type="match status" value="1"/>
</dbReference>
<keyword evidence="6" id="KW-1185">Reference proteome</keyword>
<reference evidence="5 6" key="1">
    <citation type="submission" date="2013-09" db="EMBL/GenBank/DDBJ databases">
        <authorList>
            <person name="Zeng Z."/>
            <person name="Chen C."/>
        </authorList>
    </citation>
    <scope>NUCLEOTIDE SEQUENCE [LARGE SCALE GENOMIC DNA]</scope>
    <source>
        <strain evidence="5 6">WB 4.1-42</strain>
    </source>
</reference>
<dbReference type="GO" id="GO:0043565">
    <property type="term" value="F:sequence-specific DNA binding"/>
    <property type="evidence" value="ECO:0007669"/>
    <property type="project" value="InterPro"/>
</dbReference>